<dbReference type="GO" id="GO:0000166">
    <property type="term" value="F:nucleotide binding"/>
    <property type="evidence" value="ECO:0007669"/>
    <property type="project" value="UniProtKB-KW"/>
</dbReference>
<dbReference type="GO" id="GO:0046872">
    <property type="term" value="F:metal ion binding"/>
    <property type="evidence" value="ECO:0007669"/>
    <property type="project" value="UniProtKB-KW"/>
</dbReference>
<dbReference type="GO" id="GO:0008803">
    <property type="term" value="F:bis(5'-nucleosyl)-tetraphosphatase (symmetrical) activity"/>
    <property type="evidence" value="ECO:0007669"/>
    <property type="project" value="UniProtKB-EC"/>
</dbReference>
<dbReference type="InterPro" id="IPR051094">
    <property type="entry name" value="Diverse_Catalytic_Enzymes"/>
</dbReference>
<dbReference type="InterPro" id="IPR003607">
    <property type="entry name" value="HD/PDEase_dom"/>
</dbReference>
<evidence type="ECO:0000313" key="9">
    <source>
        <dbReference type="Proteomes" id="UP000050961"/>
    </source>
</evidence>
<dbReference type="eggNOG" id="COG1713">
    <property type="taxonomic scope" value="Bacteria"/>
</dbReference>
<proteinExistence type="predicted"/>
<dbReference type="EC" id="3.6.1.41" evidence="1"/>
<dbReference type="SUPFAM" id="SSF109604">
    <property type="entry name" value="HD-domain/PDEase-like"/>
    <property type="match status" value="1"/>
</dbReference>
<reference evidence="8 9" key="1">
    <citation type="journal article" date="2015" name="Genome Announc.">
        <title>Expanding the biotechnology potential of lactobacilli through comparative genomics of 213 strains and associated genera.</title>
        <authorList>
            <person name="Sun Z."/>
            <person name="Harris H.M."/>
            <person name="McCann A."/>
            <person name="Guo C."/>
            <person name="Argimon S."/>
            <person name="Zhang W."/>
            <person name="Yang X."/>
            <person name="Jeffery I.B."/>
            <person name="Cooney J.C."/>
            <person name="Kagawa T.F."/>
            <person name="Liu W."/>
            <person name="Song Y."/>
            <person name="Salvetti E."/>
            <person name="Wrobel A."/>
            <person name="Rasinkangas P."/>
            <person name="Parkhill J."/>
            <person name="Rea M.C."/>
            <person name="O'Sullivan O."/>
            <person name="Ritari J."/>
            <person name="Douillard F.P."/>
            <person name="Paul Ross R."/>
            <person name="Yang R."/>
            <person name="Briner A.E."/>
            <person name="Felis G.E."/>
            <person name="de Vos W.M."/>
            <person name="Barrangou R."/>
            <person name="Klaenhammer T.R."/>
            <person name="Caufield P.W."/>
            <person name="Cui Y."/>
            <person name="Zhang H."/>
            <person name="O'Toole P.W."/>
        </authorList>
    </citation>
    <scope>NUCLEOTIDE SEQUENCE [LARGE SCALE GENOMIC DNA]</scope>
    <source>
        <strain evidence="8 9">DSM 21376</strain>
    </source>
</reference>
<dbReference type="InterPro" id="IPR006674">
    <property type="entry name" value="HD_domain"/>
</dbReference>
<comment type="catalytic activity">
    <reaction evidence="6">
        <text>P(1),P(4)-bis(5'-adenosyl) tetraphosphate + H2O = 2 ADP + 2 H(+)</text>
        <dbReference type="Rhea" id="RHEA:24252"/>
        <dbReference type="ChEBI" id="CHEBI:15377"/>
        <dbReference type="ChEBI" id="CHEBI:15378"/>
        <dbReference type="ChEBI" id="CHEBI:58141"/>
        <dbReference type="ChEBI" id="CHEBI:456216"/>
        <dbReference type="EC" id="3.6.1.41"/>
    </reaction>
</comment>
<evidence type="ECO:0000256" key="1">
    <source>
        <dbReference type="ARBA" id="ARBA00012506"/>
    </source>
</evidence>
<dbReference type="PANTHER" id="PTHR35795:SF1">
    <property type="entry name" value="BIS(5'-NUCLEOSYL)-TETRAPHOSPHATASE, SYMMETRICAL"/>
    <property type="match status" value="1"/>
</dbReference>
<evidence type="ECO:0000313" key="8">
    <source>
        <dbReference type="EMBL" id="KRN05180.1"/>
    </source>
</evidence>
<dbReference type="STRING" id="1423806.FD15_GL001724"/>
<keyword evidence="2" id="KW-0479">Metal-binding</keyword>
<dbReference type="Pfam" id="PF01966">
    <property type="entry name" value="HD"/>
    <property type="match status" value="1"/>
</dbReference>
<comment type="caution">
    <text evidence="8">The sequence shown here is derived from an EMBL/GenBank/DDBJ whole genome shotgun (WGS) entry which is preliminary data.</text>
</comment>
<dbReference type="SMART" id="SM00471">
    <property type="entry name" value="HDc"/>
    <property type="match status" value="1"/>
</dbReference>
<evidence type="ECO:0000256" key="5">
    <source>
        <dbReference type="ARBA" id="ARBA00023004"/>
    </source>
</evidence>
<evidence type="ECO:0000256" key="3">
    <source>
        <dbReference type="ARBA" id="ARBA00022741"/>
    </source>
</evidence>
<feature type="domain" description="HD/PDEase" evidence="7">
    <location>
        <begin position="26"/>
        <end position="153"/>
    </location>
</feature>
<organism evidence="8 9">
    <name type="scientific">Liquorilactobacillus sucicola DSM 21376 = JCM 15457</name>
    <dbReference type="NCBI Taxonomy" id="1423806"/>
    <lineage>
        <taxon>Bacteria</taxon>
        <taxon>Bacillati</taxon>
        <taxon>Bacillota</taxon>
        <taxon>Bacilli</taxon>
        <taxon>Lactobacillales</taxon>
        <taxon>Lactobacillaceae</taxon>
        <taxon>Liquorilactobacillus</taxon>
    </lineage>
</organism>
<evidence type="ECO:0000259" key="7">
    <source>
        <dbReference type="SMART" id="SM00471"/>
    </source>
</evidence>
<gene>
    <name evidence="8" type="ORF">FD15_GL001724</name>
</gene>
<dbReference type="PANTHER" id="PTHR35795">
    <property type="entry name" value="SLR1885 PROTEIN"/>
    <property type="match status" value="1"/>
</dbReference>
<dbReference type="EMBL" id="AYZF01000017">
    <property type="protein sequence ID" value="KRN05180.1"/>
    <property type="molecule type" value="Genomic_DNA"/>
</dbReference>
<evidence type="ECO:0000256" key="6">
    <source>
        <dbReference type="ARBA" id="ARBA00049417"/>
    </source>
</evidence>
<keyword evidence="3" id="KW-0547">Nucleotide-binding</keyword>
<dbReference type="NCBIfam" id="TIGR00488">
    <property type="entry name" value="bis(5'-nucleosyl)-tetraphosphatase (symmetrical) YqeK"/>
    <property type="match status" value="1"/>
</dbReference>
<dbReference type="AlphaFoldDB" id="A0A023CTW5"/>
<dbReference type="OrthoDB" id="9782134at2"/>
<dbReference type="RefSeq" id="WP_034986535.1">
    <property type="nucleotide sequence ID" value="NZ_AYZF01000017.1"/>
</dbReference>
<evidence type="ECO:0000256" key="2">
    <source>
        <dbReference type="ARBA" id="ARBA00022723"/>
    </source>
</evidence>
<keyword evidence="5" id="KW-0408">Iron</keyword>
<keyword evidence="4" id="KW-0378">Hydrolase</keyword>
<protein>
    <recommendedName>
        <fullName evidence="1">bis(5'-nucleosyl)-tetraphosphatase (symmetrical)</fullName>
        <ecNumber evidence="1">3.6.1.41</ecNumber>
    </recommendedName>
</protein>
<dbReference type="Proteomes" id="UP000050961">
    <property type="component" value="Unassembled WGS sequence"/>
</dbReference>
<dbReference type="CDD" id="cd00077">
    <property type="entry name" value="HDc"/>
    <property type="match status" value="1"/>
</dbReference>
<dbReference type="Gene3D" id="1.10.3210.10">
    <property type="entry name" value="Hypothetical protein af1432"/>
    <property type="match status" value="1"/>
</dbReference>
<name>A0A023CTW5_9LACO</name>
<evidence type="ECO:0000256" key="4">
    <source>
        <dbReference type="ARBA" id="ARBA00022801"/>
    </source>
</evidence>
<sequence>MTELEYQKGYFDGTRRELLAKVQQSVGEKRYRHILGVESAAVELARLNDVDVEKASIAALVHDYAKERSAEEFKKVIHQKNLDKDLLNWGNFIWHGVVGAEIIANELMINDIEILNAVRRHTVGAITMTQLDKVVYVADFVEKGRNFPDVDIARTIAFNDLDQAVSFETKHTLQYLLAANKVIYPAAIKTYNRWVTAQ</sequence>
<dbReference type="PATRIC" id="fig|1423806.3.peg.1752"/>
<dbReference type="InterPro" id="IPR005249">
    <property type="entry name" value="YqeK"/>
</dbReference>
<keyword evidence="9" id="KW-1185">Reference proteome</keyword>
<accession>A0A023CTW5</accession>